<dbReference type="RefSeq" id="WP_027895212.1">
    <property type="nucleotide sequence ID" value="NZ_CP027569.1"/>
</dbReference>
<dbReference type="Proteomes" id="UP000238358">
    <property type="component" value="Chromosome"/>
</dbReference>
<name>A0A2S0M9L9_MEGEL</name>
<protein>
    <submittedName>
        <fullName evidence="1">Uncharacterized protein</fullName>
    </submittedName>
</protein>
<gene>
    <name evidence="1" type="ORF">C6Y28_11320</name>
</gene>
<evidence type="ECO:0000313" key="1">
    <source>
        <dbReference type="EMBL" id="AVO28170.1"/>
    </source>
</evidence>
<organism evidence="1 2">
    <name type="scientific">Megasphaera elsdenii</name>
    <dbReference type="NCBI Taxonomy" id="907"/>
    <lineage>
        <taxon>Bacteria</taxon>
        <taxon>Bacillati</taxon>
        <taxon>Bacillota</taxon>
        <taxon>Negativicutes</taxon>
        <taxon>Veillonellales</taxon>
        <taxon>Veillonellaceae</taxon>
        <taxon>Megasphaera</taxon>
    </lineage>
</organism>
<dbReference type="AlphaFoldDB" id="A0A2S0M9L9"/>
<proteinExistence type="predicted"/>
<accession>A0A2S0M9L9</accession>
<evidence type="ECO:0000313" key="2">
    <source>
        <dbReference type="Proteomes" id="UP000238358"/>
    </source>
</evidence>
<reference evidence="1 2" key="1">
    <citation type="journal article" date="2018" name="Genome Announc.">
        <title>Complete genomes of two Megasphaera elsdenii strains, NCIMB 702410 and ATCC 25940.</title>
        <authorList>
            <person name="Hatmaker E.A."/>
            <person name="O'Dell K."/>
            <person name="Riley L.A."/>
            <person name="Klingeman D.M."/>
            <person name="Guss A.M."/>
        </authorList>
    </citation>
    <scope>NUCLEOTIDE SEQUENCE [LARGE SCALE GENOMIC DNA]</scope>
    <source>
        <strain evidence="1 2">NCIMB702410</strain>
    </source>
</reference>
<sequence length="346" mass="40275">METREWNEGAGDIWWREVAGPHKYVKEIARAILDQQCLAMDADLDDDVFTEALKDRISSYDCDCHYVRIAADDFDDVNAFTAFIAQQYAPQFRFDPLDESPLTSLIRQSGLQHYVFFVDSASGDCPWLAQAAAAVGRLAGQEGSAWVFRVPSPVLAAWDKMAGVHLLDRKHYLYHYDIQYFAMTCLRDTELNLRQQYYAADIIAKIAGMDGRLCLALARQDLYFHPETVIQEQKLSVDLVPILLETQMQHVLPILEDIRRYLVRKYETMIQQILPQQDEYGKELNRPTDLELRHLQHYLRGQGLFFQEKDDEWFQCAYQARNDISHLNVLPTDQLDKLFYIQQKIH</sequence>
<dbReference type="EMBL" id="CP027569">
    <property type="protein sequence ID" value="AVO28170.1"/>
    <property type="molecule type" value="Genomic_DNA"/>
</dbReference>